<feature type="signal peptide" evidence="1">
    <location>
        <begin position="1"/>
        <end position="27"/>
    </location>
</feature>
<name>A0A160T7C2_9CHLR</name>
<dbReference type="OrthoDB" id="145213at2"/>
<dbReference type="InterPro" id="IPR015943">
    <property type="entry name" value="WD40/YVTN_repeat-like_dom_sf"/>
</dbReference>
<dbReference type="PANTHER" id="PTHR47197">
    <property type="entry name" value="PROTEIN NIRF"/>
    <property type="match status" value="1"/>
</dbReference>
<accession>A0A160T7C2</accession>
<organism evidence="2 3">
    <name type="scientific">Candidatus Promineifilum breve</name>
    <dbReference type="NCBI Taxonomy" id="1806508"/>
    <lineage>
        <taxon>Bacteria</taxon>
        <taxon>Bacillati</taxon>
        <taxon>Chloroflexota</taxon>
        <taxon>Ardenticatenia</taxon>
        <taxon>Candidatus Promineifilales</taxon>
        <taxon>Candidatus Promineifilaceae</taxon>
        <taxon>Candidatus Promineifilum</taxon>
    </lineage>
</organism>
<proteinExistence type="predicted"/>
<dbReference type="Gene3D" id="2.60.120.560">
    <property type="entry name" value="Exo-inulinase, domain 1"/>
    <property type="match status" value="1"/>
</dbReference>
<keyword evidence="3" id="KW-1185">Reference proteome</keyword>
<dbReference type="EMBL" id="LN890656">
    <property type="protein sequence ID" value="CUS06346.1"/>
    <property type="molecule type" value="Genomic_DNA"/>
</dbReference>
<keyword evidence="1" id="KW-0732">Signal</keyword>
<feature type="chain" id="PRO_5007820706" evidence="1">
    <location>
        <begin position="28"/>
        <end position="598"/>
    </location>
</feature>
<evidence type="ECO:0000313" key="3">
    <source>
        <dbReference type="Proteomes" id="UP000215027"/>
    </source>
</evidence>
<gene>
    <name evidence="2" type="ORF">CFX0092_B0812</name>
</gene>
<reference evidence="2" key="1">
    <citation type="submission" date="2016-01" db="EMBL/GenBank/DDBJ databases">
        <authorList>
            <person name="Mcilroy J.S."/>
            <person name="Karst M S."/>
            <person name="Albertsen M."/>
        </authorList>
    </citation>
    <scope>NUCLEOTIDE SEQUENCE</scope>
    <source>
        <strain evidence="2">Cfx-K</strain>
    </source>
</reference>
<dbReference type="InterPro" id="IPR011044">
    <property type="entry name" value="Quino_amine_DH_bsu"/>
</dbReference>
<dbReference type="InterPro" id="IPR051200">
    <property type="entry name" value="Host-pathogen_enzymatic-act"/>
</dbReference>
<dbReference type="PANTHER" id="PTHR47197:SF3">
    <property type="entry name" value="DIHYDRO-HEME D1 DEHYDROGENASE"/>
    <property type="match status" value="1"/>
</dbReference>
<dbReference type="RefSeq" id="WP_095045626.1">
    <property type="nucleotide sequence ID" value="NZ_LN890656.1"/>
</dbReference>
<evidence type="ECO:0000313" key="2">
    <source>
        <dbReference type="EMBL" id="CUS06346.1"/>
    </source>
</evidence>
<sequence>MSRFRSPLRIVCACLLIVILTASSRLAAQPGAPGGEPTAAPPNGLIPVFYHRAHITGFTMPYMAQAVADPAHDRLYVSFSDGGYIDDGPTLNVFDTSQARRLMTLEDPELSVLALNRSGTRLVSITDYFGERGHLRFYDTATMTLVADVPLPCAPSTVTCSVSDMAYGPDDRLYWISYSDTVVNIFDPATGTSLGYFEAADGAAIARIAIAGDQLFVFEETNNNWTPHIRRYNIAATAPVAELSVPTHDGVYFGAVSPDGAYFFAASDNILYLYDGQTLQPAHTLLETSKFGFGIMGTTFSPDGRRAIVLAENPYNDLHSQLLTFDPATGAVINVGHLKHEKFATLTESRLAPLADGEIAVVLRESIEIFRPTSHAAAVPVTFNNTCSGGFIRDFFTDPTSGWPSGDNGNVAFGYDSETYMIRQRNADAWFAVGRGDRWVDGQRTAISTRVVDAEGLSGLVFGLNDDWSHFYTLEIAPSLGRWVVFEYLAGAGWNLLATGTDGHIAAVGGWNRVEIQQSSGDHEMHLFVNDTFLYRFTMPNVDGRIAISAGSFAPNFEARFDNYYFSGQNCPWNPPNRATGLEFSPPIARPPLEEFLP</sequence>
<protein>
    <submittedName>
        <fullName evidence="2">Uncharacterized protein</fullName>
    </submittedName>
</protein>
<dbReference type="Proteomes" id="UP000215027">
    <property type="component" value="Chromosome II"/>
</dbReference>
<dbReference type="KEGG" id="pbf:CFX0092_B0812"/>
<dbReference type="Gene3D" id="2.130.10.10">
    <property type="entry name" value="YVTN repeat-like/Quinoprotein amine dehydrogenase"/>
    <property type="match status" value="1"/>
</dbReference>
<evidence type="ECO:0000256" key="1">
    <source>
        <dbReference type="SAM" id="SignalP"/>
    </source>
</evidence>
<dbReference type="SUPFAM" id="SSF50969">
    <property type="entry name" value="YVTN repeat-like/Quinoprotein amine dehydrogenase"/>
    <property type="match status" value="1"/>
</dbReference>
<dbReference type="AlphaFoldDB" id="A0A160T7C2"/>